<evidence type="ECO:0000256" key="1">
    <source>
        <dbReference type="ARBA" id="ARBA00004123"/>
    </source>
</evidence>
<dbReference type="InterPro" id="IPR036864">
    <property type="entry name" value="Zn2-C6_fun-type_DNA-bd_sf"/>
</dbReference>
<evidence type="ECO:0000313" key="8">
    <source>
        <dbReference type="EMBL" id="GKZ27568.1"/>
    </source>
</evidence>
<dbReference type="SMART" id="SM00066">
    <property type="entry name" value="GAL4"/>
    <property type="match status" value="1"/>
</dbReference>
<dbReference type="GO" id="GO:0009893">
    <property type="term" value="P:positive regulation of metabolic process"/>
    <property type="evidence" value="ECO:0007669"/>
    <property type="project" value="UniProtKB-ARBA"/>
</dbReference>
<dbReference type="InterPro" id="IPR050613">
    <property type="entry name" value="Sec_Metabolite_Reg"/>
</dbReference>
<evidence type="ECO:0000256" key="4">
    <source>
        <dbReference type="ARBA" id="ARBA00023125"/>
    </source>
</evidence>
<proteinExistence type="predicted"/>
<dbReference type="GO" id="GO:0008270">
    <property type="term" value="F:zinc ion binding"/>
    <property type="evidence" value="ECO:0007669"/>
    <property type="project" value="InterPro"/>
</dbReference>
<name>A0A9W5Z1H6_9EURO</name>
<dbReference type="PANTHER" id="PTHR31001">
    <property type="entry name" value="UNCHARACTERIZED TRANSCRIPTIONAL REGULATORY PROTEIN"/>
    <property type="match status" value="1"/>
</dbReference>
<evidence type="ECO:0000256" key="5">
    <source>
        <dbReference type="ARBA" id="ARBA00023163"/>
    </source>
</evidence>
<dbReference type="PANTHER" id="PTHR31001:SF82">
    <property type="entry name" value="ZN(II)2CYS6 TRANSCRIPTION FACTOR (EUROFUNG)"/>
    <property type="match status" value="1"/>
</dbReference>
<dbReference type="Pfam" id="PF04082">
    <property type="entry name" value="Fungal_trans"/>
    <property type="match status" value="1"/>
</dbReference>
<keyword evidence="5" id="KW-0804">Transcription</keyword>
<evidence type="ECO:0000256" key="2">
    <source>
        <dbReference type="ARBA" id="ARBA00022723"/>
    </source>
</evidence>
<dbReference type="PROSITE" id="PS50048">
    <property type="entry name" value="ZN2_CY6_FUNGAL_2"/>
    <property type="match status" value="1"/>
</dbReference>
<reference evidence="8" key="1">
    <citation type="submission" date="2022-07" db="EMBL/GenBank/DDBJ databases">
        <title>Taxonomy of Aspergillus series Nigri: significant species reduction supported by multi-species coalescent approaches.</title>
        <authorList>
            <person name="Bian C."/>
            <person name="Kusuya Y."/>
            <person name="Sklenar F."/>
            <person name="D'hooge E."/>
            <person name="Yaguchi T."/>
            <person name="Takahashi H."/>
            <person name="Hubka V."/>
        </authorList>
    </citation>
    <scope>NUCLEOTIDE SEQUENCE</scope>
    <source>
        <strain evidence="8">CBS 733.88</strain>
    </source>
</reference>
<comment type="subcellular location">
    <subcellularLocation>
        <location evidence="1">Nucleus</location>
    </subcellularLocation>
</comment>
<evidence type="ECO:0000256" key="3">
    <source>
        <dbReference type="ARBA" id="ARBA00023015"/>
    </source>
</evidence>
<keyword evidence="4" id="KW-0238">DNA-binding</keyword>
<dbReference type="GO" id="GO:0005634">
    <property type="term" value="C:nucleus"/>
    <property type="evidence" value="ECO:0007669"/>
    <property type="project" value="UniProtKB-SubCell"/>
</dbReference>
<dbReference type="EMBL" id="BROQ01000233">
    <property type="protein sequence ID" value="GKZ27568.1"/>
    <property type="molecule type" value="Genomic_DNA"/>
</dbReference>
<protein>
    <recommendedName>
        <fullName evidence="7">Zn(2)-C6 fungal-type domain-containing protein</fullName>
    </recommendedName>
</protein>
<dbReference type="PROSITE" id="PS00463">
    <property type="entry name" value="ZN2_CY6_FUNGAL_1"/>
    <property type="match status" value="1"/>
</dbReference>
<dbReference type="InterPro" id="IPR001138">
    <property type="entry name" value="Zn2Cys6_DnaBD"/>
</dbReference>
<dbReference type="GO" id="GO:0003677">
    <property type="term" value="F:DNA binding"/>
    <property type="evidence" value="ECO:0007669"/>
    <property type="project" value="UniProtKB-KW"/>
</dbReference>
<dbReference type="AlphaFoldDB" id="A0A9W5Z1H6"/>
<evidence type="ECO:0000313" key="9">
    <source>
        <dbReference type="Proteomes" id="UP001143548"/>
    </source>
</evidence>
<dbReference type="Proteomes" id="UP001143548">
    <property type="component" value="Unassembled WGS sequence"/>
</dbReference>
<comment type="caution">
    <text evidence="8">The sequence shown here is derived from an EMBL/GenBank/DDBJ whole genome shotgun (WGS) entry which is preliminary data.</text>
</comment>
<dbReference type="InterPro" id="IPR007219">
    <property type="entry name" value="XnlR_reg_dom"/>
</dbReference>
<organism evidence="8 9">
    <name type="scientific">Aspergillus brasiliensis</name>
    <dbReference type="NCBI Taxonomy" id="319629"/>
    <lineage>
        <taxon>Eukaryota</taxon>
        <taxon>Fungi</taxon>
        <taxon>Dikarya</taxon>
        <taxon>Ascomycota</taxon>
        <taxon>Pezizomycotina</taxon>
        <taxon>Eurotiomycetes</taxon>
        <taxon>Eurotiomycetidae</taxon>
        <taxon>Eurotiales</taxon>
        <taxon>Aspergillaceae</taxon>
        <taxon>Aspergillus</taxon>
        <taxon>Aspergillus subgen. Circumdati</taxon>
    </lineage>
</organism>
<evidence type="ECO:0000259" key="7">
    <source>
        <dbReference type="PROSITE" id="PS50048"/>
    </source>
</evidence>
<dbReference type="CDD" id="cd12148">
    <property type="entry name" value="fungal_TF_MHR"/>
    <property type="match status" value="1"/>
</dbReference>
<sequence>MINTRRRNGKPAACEPCRKDKVRCDHQLPACSRCHKRQITARCVYLVAPVSQVEEFNPINNEFNSVTSPVSDSSRAPTVHEPSLRTGYLGPTSFVAALGSNSRLPELMMEEGTEGEGIPGTAVDLPKYWHERIEEVLHFLNELPVIEGLVQDYYHLSQSATIPAPLVLNALSMMVADQRQPERRLSSASIIKNTAEQFVVQHTEDAADLHQSYTGTRLRLEIIGVVCAIAGRASAFGLGRDISRDLATDWESRSRLPKKLLAISDITLQVCRLLTPVNDLTIWALHENLLLSSLIHGDSSSATWHRLGDLSTSIFELGLHRSATGDLPLCVKETRRRVFAAAYQLDKSIATFLGRPPRISWRHSDCNLPLDLSDDILTAGTGDLQRAISDLDDKGWDTRPQKRYQRSSWIRLRFLISTFREEILELALQEVTPETAEQLRDISDRCHRAWETIPSHMRYSPNCWKKRLPISVCLMLSLVYLSYLYNDLLIFRLLERYDSTARGSLVHVSATILSTVLALGAQKAQPVDIQRDFLATVLLYGFPSASELARALHEQARTGQPTLYRGSRSTFIRDLSVFVSHLETMALFSTEHSTILVRASQHYLKILDEVLDPSSGLAADPGTLPEAALPAGDLADALLNAANEPDLMAMLNTADLSLTFDNWI</sequence>
<dbReference type="CDD" id="cd00067">
    <property type="entry name" value="GAL4"/>
    <property type="match status" value="1"/>
</dbReference>
<dbReference type="Gene3D" id="4.10.240.10">
    <property type="entry name" value="Zn(2)-C6 fungal-type DNA-binding domain"/>
    <property type="match status" value="1"/>
</dbReference>
<dbReference type="GO" id="GO:0006351">
    <property type="term" value="P:DNA-templated transcription"/>
    <property type="evidence" value="ECO:0007669"/>
    <property type="project" value="InterPro"/>
</dbReference>
<dbReference type="SUPFAM" id="SSF57701">
    <property type="entry name" value="Zn2/Cys6 DNA-binding domain"/>
    <property type="match status" value="1"/>
</dbReference>
<dbReference type="SMART" id="SM00906">
    <property type="entry name" value="Fungal_trans"/>
    <property type="match status" value="1"/>
</dbReference>
<keyword evidence="6" id="KW-0539">Nucleus</keyword>
<keyword evidence="3" id="KW-0805">Transcription regulation</keyword>
<feature type="domain" description="Zn(2)-C6 fungal-type" evidence="7">
    <location>
        <begin position="13"/>
        <end position="45"/>
    </location>
</feature>
<dbReference type="GO" id="GO:0000981">
    <property type="term" value="F:DNA-binding transcription factor activity, RNA polymerase II-specific"/>
    <property type="evidence" value="ECO:0007669"/>
    <property type="project" value="InterPro"/>
</dbReference>
<accession>A0A9W5Z1H6</accession>
<keyword evidence="2" id="KW-0479">Metal-binding</keyword>
<dbReference type="Pfam" id="PF00172">
    <property type="entry name" value="Zn_clus"/>
    <property type="match status" value="1"/>
</dbReference>
<evidence type="ECO:0000256" key="6">
    <source>
        <dbReference type="ARBA" id="ARBA00023242"/>
    </source>
</evidence>
<gene>
    <name evidence="8" type="ORF">AbraCBS73388_004990</name>
</gene>